<accession>A0ABP0J3L1</accession>
<evidence type="ECO:0000313" key="3">
    <source>
        <dbReference type="Proteomes" id="UP001642464"/>
    </source>
</evidence>
<name>A0ABP0J3L1_9DINO</name>
<dbReference type="EMBL" id="CAXAMM010005869">
    <property type="protein sequence ID" value="CAK9008938.1"/>
    <property type="molecule type" value="Genomic_DNA"/>
</dbReference>
<comment type="caution">
    <text evidence="2">The sequence shown here is derived from an EMBL/GenBank/DDBJ whole genome shotgun (WGS) entry which is preliminary data.</text>
</comment>
<protein>
    <recommendedName>
        <fullName evidence="4">HECT domain-containing protein</fullName>
    </recommendedName>
</protein>
<evidence type="ECO:0008006" key="4">
    <source>
        <dbReference type="Google" id="ProtNLM"/>
    </source>
</evidence>
<dbReference type="Proteomes" id="UP001642464">
    <property type="component" value="Unassembled WGS sequence"/>
</dbReference>
<reference evidence="2 3" key="1">
    <citation type="submission" date="2024-02" db="EMBL/GenBank/DDBJ databases">
        <authorList>
            <person name="Chen Y."/>
            <person name="Shah S."/>
            <person name="Dougan E. K."/>
            <person name="Thang M."/>
            <person name="Chan C."/>
        </authorList>
    </citation>
    <scope>NUCLEOTIDE SEQUENCE [LARGE SCALE GENOMIC DNA]</scope>
</reference>
<evidence type="ECO:0000256" key="1">
    <source>
        <dbReference type="SAM" id="MobiDB-lite"/>
    </source>
</evidence>
<organism evidence="2 3">
    <name type="scientific">Durusdinium trenchii</name>
    <dbReference type="NCBI Taxonomy" id="1381693"/>
    <lineage>
        <taxon>Eukaryota</taxon>
        <taxon>Sar</taxon>
        <taxon>Alveolata</taxon>
        <taxon>Dinophyceae</taxon>
        <taxon>Suessiales</taxon>
        <taxon>Symbiodiniaceae</taxon>
        <taxon>Durusdinium</taxon>
    </lineage>
</organism>
<gene>
    <name evidence="2" type="ORF">SCF082_LOCUS10081</name>
</gene>
<feature type="region of interest" description="Disordered" evidence="1">
    <location>
        <begin position="261"/>
        <end position="283"/>
    </location>
</feature>
<proteinExistence type="predicted"/>
<sequence>MKQDASGGATSGLQKLEAAVSNYNESLYVDSTTTAQDKLEKWSDEVCQWMAAEQPDTAQSDKCLIVISHATFGKIKAGVLNAACTCNATSDATATDDKPDADEGQPLCLLHCEQPQVADILYEILRQVHTVFGDKFMCFANLFFDETQRGWATPDCMSKLKLNVKSAQMMLQVRAMYIIQLLVTIVSPSAKSLASLFQQFSKSDILESLALMDSCLLSYEALTAAWHAAIKDLLVNEKVDVSCVLRCCDVAPVTGQAEKHGLKVSGSGGGAQQPGEEDDDVTKPSVFSWKSLLNFGFSECEGLTADQLRSIELQVEAFVIDVALASEASWHDRLVLHLMDEPESSSGARSGQKKGASDGEVLLHVDVHKEEGSILHFAAVPCKRLYRLPEDLKLYFTGSIGAFDFTDFTV</sequence>
<keyword evidence="3" id="KW-1185">Reference proteome</keyword>
<evidence type="ECO:0000313" key="2">
    <source>
        <dbReference type="EMBL" id="CAK9008938.1"/>
    </source>
</evidence>